<comment type="catalytic activity">
    <reaction evidence="18">
        <text>N(6)-methyl-ATP + H2O = N(6)-methyl-AMP + diphosphate + H(+)</text>
        <dbReference type="Rhea" id="RHEA:67608"/>
        <dbReference type="ChEBI" id="CHEBI:15377"/>
        <dbReference type="ChEBI" id="CHEBI:15378"/>
        <dbReference type="ChEBI" id="CHEBI:33019"/>
        <dbReference type="ChEBI" id="CHEBI:144842"/>
        <dbReference type="ChEBI" id="CHEBI:172873"/>
    </reaction>
    <physiologicalReaction direction="left-to-right" evidence="18">
        <dbReference type="Rhea" id="RHEA:67609"/>
    </physiologicalReaction>
</comment>
<dbReference type="PROSITE" id="PS00893">
    <property type="entry name" value="NUDIX_BOX"/>
    <property type="match status" value="1"/>
</dbReference>
<comment type="catalytic activity">
    <reaction evidence="8">
        <text>2-oxo-dATP + H2O = 2-oxo-dAMP + diphosphate + H(+)</text>
        <dbReference type="Rhea" id="RHEA:31583"/>
        <dbReference type="ChEBI" id="CHEBI:15377"/>
        <dbReference type="ChEBI" id="CHEBI:15378"/>
        <dbReference type="ChEBI" id="CHEBI:33019"/>
        <dbReference type="ChEBI" id="CHEBI:63212"/>
        <dbReference type="ChEBI" id="CHEBI:77897"/>
        <dbReference type="EC" id="3.6.1.56"/>
    </reaction>
    <physiologicalReaction direction="left-to-right" evidence="8">
        <dbReference type="Rhea" id="RHEA:31584"/>
    </physiologicalReaction>
</comment>
<dbReference type="EMBL" id="JABZMK010000085">
    <property type="protein sequence ID" value="MBF1130022.1"/>
    <property type="molecule type" value="Genomic_DNA"/>
</dbReference>
<name>A0A930FQE5_9FIRM</name>
<dbReference type="SUPFAM" id="SSF55811">
    <property type="entry name" value="Nudix"/>
    <property type="match status" value="1"/>
</dbReference>
<gene>
    <name evidence="22" type="ORF">HXL70_08305</name>
</gene>
<evidence type="ECO:0000256" key="20">
    <source>
        <dbReference type="ARBA" id="ARBA00049032"/>
    </source>
</evidence>
<organism evidence="22 23">
    <name type="scientific">Dialister invisus</name>
    <dbReference type="NCBI Taxonomy" id="218538"/>
    <lineage>
        <taxon>Bacteria</taxon>
        <taxon>Bacillati</taxon>
        <taxon>Bacillota</taxon>
        <taxon>Negativicutes</taxon>
        <taxon>Veillonellales</taxon>
        <taxon>Veillonellaceae</taxon>
        <taxon>Dialister</taxon>
    </lineage>
</organism>
<dbReference type="Gene3D" id="3.90.79.10">
    <property type="entry name" value="Nucleoside Triphosphate Pyrophosphohydrolase"/>
    <property type="match status" value="1"/>
</dbReference>
<comment type="catalytic activity">
    <reaction evidence="20">
        <text>N(6)-methyl-dATP + H2O = N(6)-methyl-dAMP + diphosphate + H(+)</text>
        <dbReference type="Rhea" id="RHEA:67604"/>
        <dbReference type="ChEBI" id="CHEBI:15377"/>
        <dbReference type="ChEBI" id="CHEBI:15378"/>
        <dbReference type="ChEBI" id="CHEBI:33019"/>
        <dbReference type="ChEBI" id="CHEBI:169976"/>
        <dbReference type="ChEBI" id="CHEBI:172872"/>
    </reaction>
    <physiologicalReaction direction="left-to-right" evidence="20">
        <dbReference type="Rhea" id="RHEA:67605"/>
    </physiologicalReaction>
</comment>
<evidence type="ECO:0000256" key="19">
    <source>
        <dbReference type="ARBA" id="ARBA00048894"/>
    </source>
</evidence>
<accession>A0A930FQE5</accession>
<sequence>MRDTSLVYPVRKDGRILLGHKRRGMGAGKWNGFGGKREDGETMRECAARELFEESGLIADPKAFEAAGDLYFHQPSDPSWSHAGIVYFIYAWTGTVHLSDEMEPKWFLPEEIPFGEMWMADRVWLPMILKGNKIRGTIYFEKDGSTVYDYHFEMV</sequence>
<dbReference type="InterPro" id="IPR015797">
    <property type="entry name" value="NUDIX_hydrolase-like_dom_sf"/>
</dbReference>
<evidence type="ECO:0000256" key="18">
    <source>
        <dbReference type="ARBA" id="ARBA00048002"/>
    </source>
</evidence>
<comment type="caution">
    <text evidence="22">The sequence shown here is derived from an EMBL/GenBank/DDBJ whole genome shotgun (WGS) entry which is preliminary data.</text>
</comment>
<comment type="catalytic activity">
    <reaction evidence="19">
        <text>O(6)-methyl-dGTP + H2O = O(6)-methyl-dGMP + diphosphate + H(+)</text>
        <dbReference type="Rhea" id="RHEA:67600"/>
        <dbReference type="ChEBI" id="CHEBI:15377"/>
        <dbReference type="ChEBI" id="CHEBI:15378"/>
        <dbReference type="ChEBI" id="CHEBI:33019"/>
        <dbReference type="ChEBI" id="CHEBI:169974"/>
        <dbReference type="ChEBI" id="CHEBI:169975"/>
    </reaction>
    <physiologicalReaction direction="left-to-right" evidence="19">
        <dbReference type="Rhea" id="RHEA:67601"/>
    </physiologicalReaction>
</comment>
<comment type="subunit">
    <text evidence="3">Monomer.</text>
</comment>
<dbReference type="GO" id="GO:0008413">
    <property type="term" value="F:8-oxo-7,8-dihydroguanosine triphosphate pyrophosphatase activity"/>
    <property type="evidence" value="ECO:0007669"/>
    <property type="project" value="InterPro"/>
</dbReference>
<reference evidence="22" key="1">
    <citation type="submission" date="2020-04" db="EMBL/GenBank/DDBJ databases">
        <title>Deep metagenomics examines the oral microbiome during advanced dental caries in children, revealing novel taxa and co-occurrences with host molecules.</title>
        <authorList>
            <person name="Baker J.L."/>
            <person name="Morton J.T."/>
            <person name="Dinis M."/>
            <person name="Alvarez R."/>
            <person name="Tran N.C."/>
            <person name="Knight R."/>
            <person name="Edlund A."/>
        </authorList>
    </citation>
    <scope>NUCLEOTIDE SEQUENCE</scope>
    <source>
        <strain evidence="22">JCVI_32_bin.14</strain>
    </source>
</reference>
<evidence type="ECO:0000256" key="21">
    <source>
        <dbReference type="ARBA" id="ARBA00053094"/>
    </source>
</evidence>
<comment type="catalytic activity">
    <reaction evidence="9">
        <text>8-oxo-dGTP + H2O = 8-oxo-dGMP + diphosphate + H(+)</text>
        <dbReference type="Rhea" id="RHEA:31575"/>
        <dbReference type="ChEBI" id="CHEBI:15377"/>
        <dbReference type="ChEBI" id="CHEBI:15378"/>
        <dbReference type="ChEBI" id="CHEBI:33019"/>
        <dbReference type="ChEBI" id="CHEBI:63224"/>
        <dbReference type="ChEBI" id="CHEBI:77896"/>
    </reaction>
    <physiologicalReaction direction="left-to-right" evidence="9">
        <dbReference type="Rhea" id="RHEA:31576"/>
    </physiologicalReaction>
</comment>
<dbReference type="GO" id="GO:0046872">
    <property type="term" value="F:metal ion binding"/>
    <property type="evidence" value="ECO:0007669"/>
    <property type="project" value="UniProtKB-KW"/>
</dbReference>
<dbReference type="PANTHER" id="PTHR43758">
    <property type="entry name" value="7,8-DIHYDRO-8-OXOGUANINE TRIPHOSPHATASE"/>
    <property type="match status" value="1"/>
</dbReference>
<evidence type="ECO:0000313" key="23">
    <source>
        <dbReference type="Proteomes" id="UP000757890"/>
    </source>
</evidence>
<evidence type="ECO:0000256" key="14">
    <source>
        <dbReference type="ARBA" id="ARBA00030634"/>
    </source>
</evidence>
<keyword evidence="5" id="KW-0378">Hydrolase</keyword>
<evidence type="ECO:0000256" key="7">
    <source>
        <dbReference type="ARBA" id="ARBA00024448"/>
    </source>
</evidence>
<comment type="catalytic activity">
    <reaction evidence="10">
        <text>2-oxo-ATP + H2O = 2-oxo-AMP + diphosphate + H(+)</text>
        <dbReference type="Rhea" id="RHEA:67392"/>
        <dbReference type="ChEBI" id="CHEBI:15377"/>
        <dbReference type="ChEBI" id="CHEBI:15378"/>
        <dbReference type="ChEBI" id="CHEBI:33019"/>
        <dbReference type="ChEBI" id="CHEBI:71395"/>
        <dbReference type="ChEBI" id="CHEBI:172878"/>
    </reaction>
    <physiologicalReaction direction="left-to-right" evidence="10">
        <dbReference type="Rhea" id="RHEA:67393"/>
    </physiologicalReaction>
</comment>
<evidence type="ECO:0000256" key="11">
    <source>
        <dbReference type="ARBA" id="ARBA00026103"/>
    </source>
</evidence>
<dbReference type="Proteomes" id="UP000757890">
    <property type="component" value="Unassembled WGS sequence"/>
</dbReference>
<dbReference type="GeneID" id="78277758"/>
<dbReference type="EC" id="3.6.1.56" evidence="11"/>
<keyword evidence="6" id="KW-0460">Magnesium</keyword>
<evidence type="ECO:0000256" key="6">
    <source>
        <dbReference type="ARBA" id="ARBA00022842"/>
    </source>
</evidence>
<evidence type="ECO:0000256" key="9">
    <source>
        <dbReference type="ARBA" id="ARBA00024486"/>
    </source>
</evidence>
<evidence type="ECO:0000256" key="13">
    <source>
        <dbReference type="ARBA" id="ARBA00029673"/>
    </source>
</evidence>
<evidence type="ECO:0000256" key="4">
    <source>
        <dbReference type="ARBA" id="ARBA00022723"/>
    </source>
</evidence>
<dbReference type="PROSITE" id="PS51462">
    <property type="entry name" value="NUDIX"/>
    <property type="match status" value="1"/>
</dbReference>
<dbReference type="InterPro" id="IPR000086">
    <property type="entry name" value="NUDIX_hydrolase_dom"/>
</dbReference>
<dbReference type="AlphaFoldDB" id="A0A930FQE5"/>
<dbReference type="RefSeq" id="WP_007070041.1">
    <property type="nucleotide sequence ID" value="NZ_CAJPSS010000035.1"/>
</dbReference>
<proteinExistence type="inferred from homology"/>
<evidence type="ECO:0000256" key="1">
    <source>
        <dbReference type="ARBA" id="ARBA00001946"/>
    </source>
</evidence>
<comment type="cofactor">
    <cofactor evidence="1">
        <name>Mg(2+)</name>
        <dbReference type="ChEBI" id="CHEBI:18420"/>
    </cofactor>
</comment>
<dbReference type="InterPro" id="IPR003563">
    <property type="entry name" value="8ODP"/>
</dbReference>
<evidence type="ECO:0000256" key="8">
    <source>
        <dbReference type="ARBA" id="ARBA00024459"/>
    </source>
</evidence>
<dbReference type="GO" id="GO:0042262">
    <property type="term" value="P:DNA protection"/>
    <property type="evidence" value="ECO:0007669"/>
    <property type="project" value="InterPro"/>
</dbReference>
<evidence type="ECO:0000256" key="16">
    <source>
        <dbReference type="ARBA" id="ARBA00031927"/>
    </source>
</evidence>
<protein>
    <recommendedName>
        <fullName evidence="12">Oxidized purine nucleoside triphosphate hydrolase</fullName>
        <ecNumber evidence="11">3.6.1.56</ecNumber>
    </recommendedName>
    <alternativeName>
        <fullName evidence="16">2-hydroxy-dATP diphosphatase</fullName>
    </alternativeName>
    <alternativeName>
        <fullName evidence="15">7,8-dihydro-8-oxoguanine triphosphatase</fullName>
    </alternativeName>
    <alternativeName>
        <fullName evidence="14">8-oxo-dGTPase</fullName>
    </alternativeName>
    <alternativeName>
        <fullName evidence="17">Methylated purine nucleoside triphosphate hydrolase</fullName>
    </alternativeName>
    <alternativeName>
        <fullName evidence="13">Nucleoside diphosphate-linked moiety X motif 1</fullName>
    </alternativeName>
</protein>
<evidence type="ECO:0000313" key="22">
    <source>
        <dbReference type="EMBL" id="MBF1130022.1"/>
    </source>
</evidence>
<dbReference type="PRINTS" id="PR01403">
    <property type="entry name" value="8OXTPHPHTASE"/>
</dbReference>
<evidence type="ECO:0000256" key="17">
    <source>
        <dbReference type="ARBA" id="ARBA00032071"/>
    </source>
</evidence>
<keyword evidence="4" id="KW-0479">Metal-binding</keyword>
<evidence type="ECO:0000256" key="10">
    <source>
        <dbReference type="ARBA" id="ARBA00024596"/>
    </source>
</evidence>
<comment type="similarity">
    <text evidence="2">Belongs to the Nudix hydrolase family.</text>
</comment>
<dbReference type="GO" id="GO:0008828">
    <property type="term" value="F:dATP diphosphatase activity"/>
    <property type="evidence" value="ECO:0007669"/>
    <property type="project" value="UniProtKB-EC"/>
</dbReference>
<comment type="catalytic activity">
    <reaction evidence="7">
        <text>8-oxo-dATP + H2O = 8-oxo-dAMP + diphosphate + H(+)</text>
        <dbReference type="Rhea" id="RHEA:65396"/>
        <dbReference type="ChEBI" id="CHEBI:15377"/>
        <dbReference type="ChEBI" id="CHEBI:15378"/>
        <dbReference type="ChEBI" id="CHEBI:33019"/>
        <dbReference type="ChEBI" id="CHEBI:71361"/>
        <dbReference type="ChEBI" id="CHEBI:172871"/>
    </reaction>
    <physiologicalReaction direction="left-to-right" evidence="7">
        <dbReference type="Rhea" id="RHEA:65397"/>
    </physiologicalReaction>
</comment>
<evidence type="ECO:0000256" key="3">
    <source>
        <dbReference type="ARBA" id="ARBA00011245"/>
    </source>
</evidence>
<dbReference type="InterPro" id="IPR020084">
    <property type="entry name" value="NUDIX_hydrolase_CS"/>
</dbReference>
<dbReference type="Pfam" id="PF00293">
    <property type="entry name" value="NUDIX"/>
    <property type="match status" value="1"/>
</dbReference>
<dbReference type="PANTHER" id="PTHR43758:SF2">
    <property type="entry name" value="OXIDIZED PURINE NUCLEOSIDE TRIPHOSPHATE HYDROLASE"/>
    <property type="match status" value="1"/>
</dbReference>
<evidence type="ECO:0000256" key="5">
    <source>
        <dbReference type="ARBA" id="ARBA00022801"/>
    </source>
</evidence>
<dbReference type="CDD" id="cd03427">
    <property type="entry name" value="NUDIX_MTH1_Nudt1"/>
    <property type="match status" value="1"/>
</dbReference>
<dbReference type="GO" id="GO:0005737">
    <property type="term" value="C:cytoplasm"/>
    <property type="evidence" value="ECO:0007669"/>
    <property type="project" value="TreeGrafter"/>
</dbReference>
<evidence type="ECO:0000256" key="12">
    <source>
        <dbReference type="ARBA" id="ARBA00026218"/>
    </source>
</evidence>
<evidence type="ECO:0000256" key="2">
    <source>
        <dbReference type="ARBA" id="ARBA00005582"/>
    </source>
</evidence>
<evidence type="ECO:0000256" key="15">
    <source>
        <dbReference type="ARBA" id="ARBA00030682"/>
    </source>
</evidence>
<comment type="function">
    <text evidence="21">Oxidized purine nucleoside triphosphate hydrolase which is a prominent sanitizer of the oxidized nucleotide pool. Catalyzes the hydrolysis of 2-oxo-dATP (2-hydroxy-dATP) into 2-oxo-dAMP. Also has a significant hydrolase activity toward 2-oxo-ATP, 8-oxo-dGTP and 8-oxo-dATP. Through the hydrolysis of oxidized purine nucleoside triphosphates, prevents their incorporation into DNA and the subsequent transversions A:T to C:G and G:C to T:A. Also catalyzes the hydrolysis of methylated purine nucleoside triphosphate preventing their integration into DNA. Through this antimutagenic activity protects cells from oxidative stress.</text>
</comment>